<organism evidence="1 2">
    <name type="scientific">Catellatospora coxensis</name>
    <dbReference type="NCBI Taxonomy" id="310354"/>
    <lineage>
        <taxon>Bacteria</taxon>
        <taxon>Bacillati</taxon>
        <taxon>Actinomycetota</taxon>
        <taxon>Actinomycetes</taxon>
        <taxon>Micromonosporales</taxon>
        <taxon>Micromonosporaceae</taxon>
        <taxon>Catellatospora</taxon>
    </lineage>
</organism>
<protein>
    <submittedName>
        <fullName evidence="1">Uncharacterized protein</fullName>
    </submittedName>
</protein>
<name>A0A8J3KM08_9ACTN</name>
<dbReference type="RefSeq" id="WP_203690826.1">
    <property type="nucleotide sequence ID" value="NZ_BAAALC010000016.1"/>
</dbReference>
<gene>
    <name evidence="1" type="ORF">Cco03nite_17330</name>
</gene>
<reference evidence="1 2" key="1">
    <citation type="submission" date="2021-01" db="EMBL/GenBank/DDBJ databases">
        <title>Whole genome shotgun sequence of Catellatospora coxensis NBRC 107359.</title>
        <authorList>
            <person name="Komaki H."/>
            <person name="Tamura T."/>
        </authorList>
    </citation>
    <scope>NUCLEOTIDE SEQUENCE [LARGE SCALE GENOMIC DNA]</scope>
    <source>
        <strain evidence="1 2">NBRC 107359</strain>
    </source>
</reference>
<comment type="caution">
    <text evidence="1">The sequence shown here is derived from an EMBL/GenBank/DDBJ whole genome shotgun (WGS) entry which is preliminary data.</text>
</comment>
<evidence type="ECO:0000313" key="2">
    <source>
        <dbReference type="Proteomes" id="UP000630887"/>
    </source>
</evidence>
<keyword evidence="2" id="KW-1185">Reference proteome</keyword>
<sequence length="195" mass="20956">MGFGYKTSWIAVRDGAAAEVATALGLGQVVPMSWDEGTDRAYDQGVYVSAPVSGWVLAHGRDLGLDGDHADFLPRLADLSRALGEVCFFGTHRVSEYHAWALCRDGHVRRAYCIGDGQVHQFHGPVSEIEQALGVGTMPFPDDPGALGDSEWSAWWAAAPSEDHVMLVAGAWSLNPLDIHDVPDPGLYASARRVG</sequence>
<evidence type="ECO:0000313" key="1">
    <source>
        <dbReference type="EMBL" id="GIG05033.1"/>
    </source>
</evidence>
<proteinExistence type="predicted"/>
<accession>A0A8J3KM08</accession>
<dbReference type="AlphaFoldDB" id="A0A8J3KM08"/>
<dbReference type="Proteomes" id="UP000630887">
    <property type="component" value="Unassembled WGS sequence"/>
</dbReference>
<dbReference type="EMBL" id="BONI01000011">
    <property type="protein sequence ID" value="GIG05033.1"/>
    <property type="molecule type" value="Genomic_DNA"/>
</dbReference>